<dbReference type="Pfam" id="PF13499">
    <property type="entry name" value="EF-hand_7"/>
    <property type="match status" value="1"/>
</dbReference>
<dbReference type="SUPFAM" id="SSF47473">
    <property type="entry name" value="EF-hand"/>
    <property type="match status" value="1"/>
</dbReference>
<reference evidence="4 5" key="1">
    <citation type="journal article" date="2011" name="Proc. Natl. Acad. Sci. U.S.A.">
        <title>Niche of harmful alga Aureococcus anophagefferens revealed through ecogenomics.</title>
        <authorList>
            <person name="Gobler C.J."/>
            <person name="Berry D.L."/>
            <person name="Dyhrman S.T."/>
            <person name="Wilhelm S.W."/>
            <person name="Salamov A."/>
            <person name="Lobanov A.V."/>
            <person name="Zhang Y."/>
            <person name="Collier J.L."/>
            <person name="Wurch L.L."/>
            <person name="Kustka A.B."/>
            <person name="Dill B.D."/>
            <person name="Shah M."/>
            <person name="VerBerkmoes N.C."/>
            <person name="Kuo A."/>
            <person name="Terry A."/>
            <person name="Pangilinan J."/>
            <person name="Lindquist E.A."/>
            <person name="Lucas S."/>
            <person name="Paulsen I.T."/>
            <person name="Hattenrath-Lehmann T.K."/>
            <person name="Talmage S.C."/>
            <person name="Walker E.A."/>
            <person name="Koch F."/>
            <person name="Burson A.M."/>
            <person name="Marcoval M.A."/>
            <person name="Tang Y.Z."/>
            <person name="Lecleir G.R."/>
            <person name="Coyne K.J."/>
            <person name="Berg G.M."/>
            <person name="Bertrand E.M."/>
            <person name="Saito M.A."/>
            <person name="Gladyshev V.N."/>
            <person name="Grigoriev I.V."/>
        </authorList>
    </citation>
    <scope>NUCLEOTIDE SEQUENCE [LARGE SCALE GENOMIC DNA]</scope>
    <source>
        <strain evidence="5">CCMP 1984</strain>
    </source>
</reference>
<keyword evidence="2" id="KW-0106">Calcium</keyword>
<dbReference type="InterPro" id="IPR043520">
    <property type="entry name" value="SPT21"/>
</dbReference>
<dbReference type="KEGG" id="aaf:AURANDRAFT_67505"/>
<dbReference type="InterPro" id="IPR011992">
    <property type="entry name" value="EF-hand-dom_pair"/>
</dbReference>
<dbReference type="CDD" id="cd00051">
    <property type="entry name" value="EFh"/>
    <property type="match status" value="1"/>
</dbReference>
<feature type="domain" description="EF-hand" evidence="3">
    <location>
        <begin position="84"/>
        <end position="119"/>
    </location>
</feature>
<evidence type="ECO:0000256" key="2">
    <source>
        <dbReference type="ARBA" id="ARBA00022837"/>
    </source>
</evidence>
<proteinExistence type="predicted"/>
<dbReference type="GeneID" id="20226271"/>
<dbReference type="EMBL" id="GL833156">
    <property type="protein sequence ID" value="EGB04081.1"/>
    <property type="molecule type" value="Genomic_DNA"/>
</dbReference>
<dbReference type="OrthoDB" id="26525at2759"/>
<evidence type="ECO:0000313" key="4">
    <source>
        <dbReference type="EMBL" id="EGB04081.1"/>
    </source>
</evidence>
<dbReference type="FunFam" id="1.10.238.10:FF:000003">
    <property type="entry name" value="Calmodulin A"/>
    <property type="match status" value="1"/>
</dbReference>
<gene>
    <name evidence="4" type="ORF">AURANDRAFT_67505</name>
</gene>
<evidence type="ECO:0000259" key="3">
    <source>
        <dbReference type="PROSITE" id="PS50222"/>
    </source>
</evidence>
<dbReference type="PROSITE" id="PS00018">
    <property type="entry name" value="EF_HAND_1"/>
    <property type="match status" value="2"/>
</dbReference>
<dbReference type="InterPro" id="IPR018247">
    <property type="entry name" value="EF_Hand_1_Ca_BS"/>
</dbReference>
<dbReference type="PANTHER" id="PTHR47500">
    <property type="entry name" value="EF-HAND CALCIUM-BINDING DOMAIN-CONTAINING PROTEIN"/>
    <property type="match status" value="1"/>
</dbReference>
<dbReference type="InParanoid" id="F0YLD8"/>
<keyword evidence="1" id="KW-0677">Repeat</keyword>
<dbReference type="Gene3D" id="1.10.238.10">
    <property type="entry name" value="EF-hand"/>
    <property type="match status" value="1"/>
</dbReference>
<name>F0YLD8_AURAN</name>
<dbReference type="eggNOG" id="KOG0028">
    <property type="taxonomic scope" value="Eukaryota"/>
</dbReference>
<feature type="domain" description="EF-hand" evidence="3">
    <location>
        <begin position="48"/>
        <end position="83"/>
    </location>
</feature>
<dbReference type="PANTHER" id="PTHR47500:SF3">
    <property type="entry name" value="EF-HAND DOMAIN-CONTAINING PROTEIN"/>
    <property type="match status" value="1"/>
</dbReference>
<organism evidence="5">
    <name type="scientific">Aureococcus anophagefferens</name>
    <name type="common">Harmful bloom alga</name>
    <dbReference type="NCBI Taxonomy" id="44056"/>
    <lineage>
        <taxon>Eukaryota</taxon>
        <taxon>Sar</taxon>
        <taxon>Stramenopiles</taxon>
        <taxon>Ochrophyta</taxon>
        <taxon>Pelagophyceae</taxon>
        <taxon>Pelagomonadales</taxon>
        <taxon>Pelagomonadaceae</taxon>
        <taxon>Aureococcus</taxon>
    </lineage>
</organism>
<dbReference type="InterPro" id="IPR002048">
    <property type="entry name" value="EF_hand_dom"/>
</dbReference>
<dbReference type="SMART" id="SM00054">
    <property type="entry name" value="EFh"/>
    <property type="match status" value="2"/>
</dbReference>
<dbReference type="RefSeq" id="XP_009041206.1">
    <property type="nucleotide sequence ID" value="XM_009042958.1"/>
</dbReference>
<dbReference type="GO" id="GO:0005509">
    <property type="term" value="F:calcium ion binding"/>
    <property type="evidence" value="ECO:0007669"/>
    <property type="project" value="InterPro"/>
</dbReference>
<protein>
    <recommendedName>
        <fullName evidence="3">EF-hand domain-containing protein</fullName>
    </recommendedName>
</protein>
<evidence type="ECO:0000313" key="5">
    <source>
        <dbReference type="Proteomes" id="UP000002729"/>
    </source>
</evidence>
<keyword evidence="5" id="KW-1185">Reference proteome</keyword>
<dbReference type="AlphaFoldDB" id="F0YLD8"/>
<dbReference type="PROSITE" id="PS50222">
    <property type="entry name" value="EF_HAND_2"/>
    <property type="match status" value="2"/>
</dbReference>
<accession>F0YLD8</accession>
<evidence type="ECO:0000256" key="1">
    <source>
        <dbReference type="ARBA" id="ARBA00022737"/>
    </source>
</evidence>
<sequence length="331" mass="38218">MTEIVEIELVTPCTHVRLGFMRAIARAFSVSKSNWRRSLNNNGRITTRTAKKLRASFDLYDKNKSGSVDIYEMTQCVASLGHTLTAEHIADIFKTVDIDGDGKVDFDEFVLIMSKCPRQIPLLSCKDDTAFGLNALNLRSGNLVHSVGLVDDNKDGFVTLEKIQSFSRTNKIIADVFPYENLKRNEENKKIIDEACRDMNIDFDIFQYKPVLFCSECVKHFIVNEGVTKLKCFKCDKGQRSKDGIILCSTCGKYIRDCIESGFAKRLNGHWSLERDRKKQKERFKEFIRTDLPRKLRVMYERGKCWKEFMVLLWELLAEYNLLNSAIIKIF</sequence>
<dbReference type="Proteomes" id="UP000002729">
    <property type="component" value="Unassembled WGS sequence"/>
</dbReference>